<feature type="transmembrane region" description="Helical" evidence="1">
    <location>
        <begin position="12"/>
        <end position="33"/>
    </location>
</feature>
<dbReference type="Proteomes" id="UP000225972">
    <property type="component" value="Unassembled WGS sequence"/>
</dbReference>
<keyword evidence="1" id="KW-1133">Transmembrane helix</keyword>
<sequence length="131" mass="14301">MTTFRADKATYWQTHKVMGVIAMALAFGVLWIAGNPYPWTGLVGGAAAIGLRGWYLKDEELAHEWQMENGVLSGPGERRVFLSDLVTVKSIGSAVQLITTAGDKHLIKFQADPAATITQINAARRLSEEQT</sequence>
<evidence type="ECO:0000313" key="3">
    <source>
        <dbReference type="Proteomes" id="UP000225972"/>
    </source>
</evidence>
<dbReference type="EMBL" id="FXXP01000001">
    <property type="protein sequence ID" value="SMX25955.1"/>
    <property type="molecule type" value="Genomic_DNA"/>
</dbReference>
<organism evidence="2 3">
    <name type="scientific">Pelagimonas phthalicica</name>
    <dbReference type="NCBI Taxonomy" id="1037362"/>
    <lineage>
        <taxon>Bacteria</taxon>
        <taxon>Pseudomonadati</taxon>
        <taxon>Pseudomonadota</taxon>
        <taxon>Alphaproteobacteria</taxon>
        <taxon>Rhodobacterales</taxon>
        <taxon>Roseobacteraceae</taxon>
        <taxon>Pelagimonas</taxon>
    </lineage>
</organism>
<evidence type="ECO:0000313" key="2">
    <source>
        <dbReference type="EMBL" id="SMX25955.1"/>
    </source>
</evidence>
<gene>
    <name evidence="2" type="ORF">TRP8649_00027</name>
</gene>
<dbReference type="RefSeq" id="WP_099241467.1">
    <property type="nucleotide sequence ID" value="NZ_FXXP01000001.1"/>
</dbReference>
<keyword evidence="3" id="KW-1185">Reference proteome</keyword>
<dbReference type="AlphaFoldDB" id="A0A238J6G0"/>
<accession>A0A238J6G0</accession>
<reference evidence="3" key="1">
    <citation type="submission" date="2017-05" db="EMBL/GenBank/DDBJ databases">
        <authorList>
            <person name="Rodrigo-Torres L."/>
            <person name="Arahal R. D."/>
            <person name="Lucena T."/>
        </authorList>
    </citation>
    <scope>NUCLEOTIDE SEQUENCE [LARGE SCALE GENOMIC DNA]</scope>
    <source>
        <strain evidence="3">CECT 8649</strain>
    </source>
</reference>
<protein>
    <recommendedName>
        <fullName evidence="4">PH domain-containing protein</fullName>
    </recommendedName>
</protein>
<dbReference type="OrthoDB" id="7861868at2"/>
<name>A0A238J6G0_9RHOB</name>
<keyword evidence="1" id="KW-0812">Transmembrane</keyword>
<proteinExistence type="predicted"/>
<evidence type="ECO:0008006" key="4">
    <source>
        <dbReference type="Google" id="ProtNLM"/>
    </source>
</evidence>
<evidence type="ECO:0000256" key="1">
    <source>
        <dbReference type="SAM" id="Phobius"/>
    </source>
</evidence>
<feature type="transmembrane region" description="Helical" evidence="1">
    <location>
        <begin position="39"/>
        <end position="56"/>
    </location>
</feature>
<keyword evidence="1" id="KW-0472">Membrane</keyword>